<dbReference type="GO" id="GO:0009381">
    <property type="term" value="F:excinuclease ABC activity"/>
    <property type="evidence" value="ECO:0007669"/>
    <property type="project" value="UniProtKB-UniRule"/>
</dbReference>
<dbReference type="CDD" id="cd17916">
    <property type="entry name" value="DEXHc_UvrB"/>
    <property type="match status" value="1"/>
</dbReference>
<evidence type="ECO:0000256" key="11">
    <source>
        <dbReference type="ARBA" id="ARBA00029504"/>
    </source>
</evidence>
<evidence type="ECO:0000313" key="19">
    <source>
        <dbReference type="Proteomes" id="UP000693672"/>
    </source>
</evidence>
<evidence type="ECO:0000256" key="6">
    <source>
        <dbReference type="ARBA" id="ARBA00022769"/>
    </source>
</evidence>
<feature type="coiled-coil region" evidence="14">
    <location>
        <begin position="628"/>
        <end position="655"/>
    </location>
</feature>
<dbReference type="GO" id="GO:0009380">
    <property type="term" value="C:excinuclease repair complex"/>
    <property type="evidence" value="ECO:0007669"/>
    <property type="project" value="InterPro"/>
</dbReference>
<evidence type="ECO:0000256" key="3">
    <source>
        <dbReference type="ARBA" id="ARBA00022490"/>
    </source>
</evidence>
<dbReference type="GO" id="GO:0016887">
    <property type="term" value="F:ATP hydrolysis activity"/>
    <property type="evidence" value="ECO:0007669"/>
    <property type="project" value="InterPro"/>
</dbReference>
<dbReference type="HAMAP" id="MF_00204">
    <property type="entry name" value="UvrB"/>
    <property type="match status" value="1"/>
</dbReference>
<evidence type="ECO:0000256" key="2">
    <source>
        <dbReference type="ARBA" id="ARBA00008533"/>
    </source>
</evidence>
<keyword evidence="9 12" id="KW-0234">DNA repair</keyword>
<keyword evidence="7 12" id="KW-0067">ATP-binding</keyword>
<feature type="domain" description="UVR" evidence="15">
    <location>
        <begin position="632"/>
        <end position="667"/>
    </location>
</feature>
<feature type="domain" description="Helicase ATP-binding" evidence="16">
    <location>
        <begin position="35"/>
        <end position="169"/>
    </location>
</feature>
<sequence>MNKRNEVIYSDRKFELISDYTPQGDQPQAITRLVEGIRSGKRHQTLLGATGTGKTFTAAHVIAQLNRPTLLIAHNKTLAAQLCSELKEFFPNNAVSYFVSYYDYYQPEAYIPSSDTYIEKDSSINEEIDKLRHSATSSLFERRDVIIVASVSCIYGLGSPMEYRDLVLSLRVGMERSRNDILHNLIDIQYQRNDMNFVRGTFRVRGDVVEIFPASRGEHAVRVELFGDEIERITEIDVLTGEIVGERDHIAIFPASHFVTHEDTMKRALVNIERELEERLAELKEQGKLLEAQRLEQRTRYDIEMMQEMGFCSGIENYSGPLTFRERGATPYTLMDYFPDDMLILVDESHVSLPQIRAMYNGDRARKEVLVDHGFRLPSALDNRPLRFEEFEQKVKQIVYISATPGPYEIEHCPEMVQQIIRPTGLVDPEIEVRPTKGQIDDLLGEIQDRIKKDERVLVTTLTKKMSEDLTDYFKEIGIKVRYLHSDIKTLERMQILRDLRLGVFHVLVGINLLREGLDLPEVSLVAILDADKEGFLRAERSLIQTIGRAARNANGRVIMYADKETDSMAKAIQETYRRRSIQMAYNEKHGITPQTIQKKVRDVIEATKVAESKADYLTEVKQAKMSKKDRMSLIERLEQEMKEAAKNLQFERAAELRDAVMELKAEL</sequence>
<evidence type="ECO:0000256" key="8">
    <source>
        <dbReference type="ARBA" id="ARBA00022881"/>
    </source>
</evidence>
<keyword evidence="5 12" id="KW-0227">DNA damage</keyword>
<evidence type="ECO:0000256" key="13">
    <source>
        <dbReference type="RuleBase" id="RU003587"/>
    </source>
</evidence>
<dbReference type="EMBL" id="CAJVAS010000015">
    <property type="protein sequence ID" value="CAG7633656.1"/>
    <property type="molecule type" value="Genomic_DNA"/>
</dbReference>
<comment type="subunit">
    <text evidence="10 12 13">Forms a heterotetramer with UvrA during the search for lesions. Interacts with UvrC in an incision complex.</text>
</comment>
<dbReference type="PANTHER" id="PTHR24029">
    <property type="entry name" value="UVRABC SYSTEM PROTEIN B"/>
    <property type="match status" value="1"/>
</dbReference>
<evidence type="ECO:0000256" key="7">
    <source>
        <dbReference type="ARBA" id="ARBA00022840"/>
    </source>
</evidence>
<dbReference type="Pfam" id="PF17757">
    <property type="entry name" value="UvrB_inter"/>
    <property type="match status" value="1"/>
</dbReference>
<dbReference type="InterPro" id="IPR014001">
    <property type="entry name" value="Helicase_ATP-bd"/>
</dbReference>
<organism evidence="18 19">
    <name type="scientific">Paenibacillus solanacearum</name>
    <dbReference type="NCBI Taxonomy" id="2048548"/>
    <lineage>
        <taxon>Bacteria</taxon>
        <taxon>Bacillati</taxon>
        <taxon>Bacillota</taxon>
        <taxon>Bacilli</taxon>
        <taxon>Bacillales</taxon>
        <taxon>Paenibacillaceae</taxon>
        <taxon>Paenibacillus</taxon>
    </lineage>
</organism>
<reference evidence="18" key="1">
    <citation type="submission" date="2021-06" db="EMBL/GenBank/DDBJ databases">
        <authorList>
            <person name="Criscuolo A."/>
        </authorList>
    </citation>
    <scope>NUCLEOTIDE SEQUENCE</scope>
    <source>
        <strain evidence="18">CIP111600</strain>
    </source>
</reference>
<dbReference type="CDD" id="cd18790">
    <property type="entry name" value="SF2_C_UvrB"/>
    <property type="match status" value="1"/>
</dbReference>
<dbReference type="PROSITE" id="PS51194">
    <property type="entry name" value="HELICASE_CTER"/>
    <property type="match status" value="1"/>
</dbReference>
<comment type="subcellular location">
    <subcellularLocation>
        <location evidence="1 12 13">Cytoplasm</location>
    </subcellularLocation>
</comment>
<dbReference type="InterPro" id="IPR041471">
    <property type="entry name" value="UvrB_inter"/>
</dbReference>
<dbReference type="SMART" id="SM00487">
    <property type="entry name" value="DEXDc"/>
    <property type="match status" value="1"/>
</dbReference>
<evidence type="ECO:0000256" key="4">
    <source>
        <dbReference type="ARBA" id="ARBA00022741"/>
    </source>
</evidence>
<keyword evidence="14" id="KW-0175">Coiled coil</keyword>
<keyword evidence="19" id="KW-1185">Reference proteome</keyword>
<comment type="domain">
    <text evidence="12">The beta-hairpin motif is involved in DNA binding.</text>
</comment>
<evidence type="ECO:0000259" key="15">
    <source>
        <dbReference type="PROSITE" id="PS50151"/>
    </source>
</evidence>
<feature type="coiled-coil region" evidence="14">
    <location>
        <begin position="266"/>
        <end position="300"/>
    </location>
</feature>
<dbReference type="InterPro" id="IPR006935">
    <property type="entry name" value="Helicase/UvrB_N"/>
</dbReference>
<dbReference type="SMART" id="SM00490">
    <property type="entry name" value="HELICc"/>
    <property type="match status" value="1"/>
</dbReference>
<dbReference type="AlphaFoldDB" id="A0A916K2X2"/>
<evidence type="ECO:0000256" key="12">
    <source>
        <dbReference type="HAMAP-Rule" id="MF_00204"/>
    </source>
</evidence>
<gene>
    <name evidence="12 18" type="primary">uvrB</name>
    <name evidence="18" type="ORF">PAESOLCIP111_03487</name>
</gene>
<dbReference type="GO" id="GO:0005524">
    <property type="term" value="F:ATP binding"/>
    <property type="evidence" value="ECO:0007669"/>
    <property type="project" value="UniProtKB-UniRule"/>
</dbReference>
<dbReference type="GO" id="GO:0003677">
    <property type="term" value="F:DNA binding"/>
    <property type="evidence" value="ECO:0007669"/>
    <property type="project" value="UniProtKB-UniRule"/>
</dbReference>
<dbReference type="GO" id="GO:0005737">
    <property type="term" value="C:cytoplasm"/>
    <property type="evidence" value="ECO:0007669"/>
    <property type="project" value="UniProtKB-SubCell"/>
</dbReference>
<comment type="caution">
    <text evidence="18">The sequence shown here is derived from an EMBL/GenBank/DDBJ whole genome shotgun (WGS) entry which is preliminary data.</text>
</comment>
<dbReference type="PROSITE" id="PS50151">
    <property type="entry name" value="UVR"/>
    <property type="match status" value="1"/>
</dbReference>
<dbReference type="GO" id="GO:0006289">
    <property type="term" value="P:nucleotide-excision repair"/>
    <property type="evidence" value="ECO:0007669"/>
    <property type="project" value="UniProtKB-UniRule"/>
</dbReference>
<protein>
    <recommendedName>
        <fullName evidence="11 12">UvrABC system protein B</fullName>
        <shortName evidence="12">Protein UvrB</shortName>
    </recommendedName>
    <alternativeName>
        <fullName evidence="12">Excinuclease ABC subunit B</fullName>
    </alternativeName>
</protein>
<dbReference type="Pfam" id="PF02151">
    <property type="entry name" value="UVR"/>
    <property type="match status" value="1"/>
</dbReference>
<evidence type="ECO:0000256" key="1">
    <source>
        <dbReference type="ARBA" id="ARBA00004496"/>
    </source>
</evidence>
<dbReference type="RefSeq" id="WP_218093237.1">
    <property type="nucleotide sequence ID" value="NZ_CAJVAS010000015.1"/>
</dbReference>
<keyword evidence="6 12" id="KW-0228">DNA excision</keyword>
<dbReference type="NCBIfam" id="TIGR00631">
    <property type="entry name" value="uvrb"/>
    <property type="match status" value="1"/>
</dbReference>
<comment type="function">
    <text evidence="12">The UvrABC repair system catalyzes the recognition and processing of DNA lesions. A damage recognition complex composed of 2 UvrA and 2 UvrB subunits scans DNA for abnormalities. Upon binding of the UvrA(2)B(2) complex to a putative damaged site, the DNA wraps around one UvrB monomer. DNA wrap is dependent on ATP binding by UvrB and probably causes local melting of the DNA helix, facilitating insertion of UvrB beta-hairpin between the DNA strands. Then UvrB probes one DNA strand for the presence of a lesion. If a lesion is found the UvrA subunits dissociate and the UvrB-DNA preincision complex is formed. This complex is subsequently bound by UvrC and the second UvrB is released. If no lesion is found, the DNA wraps around the other UvrB subunit that will check the other stand for damage.</text>
</comment>
<dbReference type="InterPro" id="IPR004807">
    <property type="entry name" value="UvrB"/>
</dbReference>
<dbReference type="PANTHER" id="PTHR24029:SF0">
    <property type="entry name" value="UVRABC SYSTEM PROTEIN B"/>
    <property type="match status" value="1"/>
</dbReference>
<keyword evidence="12 13" id="KW-0742">SOS response</keyword>
<keyword evidence="8 12" id="KW-0267">Excision nuclease</keyword>
<dbReference type="InterPro" id="IPR001650">
    <property type="entry name" value="Helicase_C-like"/>
</dbReference>
<dbReference type="InterPro" id="IPR001943">
    <property type="entry name" value="UVR_dom"/>
</dbReference>
<feature type="domain" description="Helicase C-terminal" evidence="17">
    <location>
        <begin position="439"/>
        <end position="605"/>
    </location>
</feature>
<feature type="short sequence motif" description="Beta-hairpin" evidence="12">
    <location>
        <begin position="101"/>
        <end position="124"/>
    </location>
</feature>
<evidence type="ECO:0000256" key="9">
    <source>
        <dbReference type="ARBA" id="ARBA00023204"/>
    </source>
</evidence>
<feature type="binding site" evidence="12">
    <location>
        <begin position="48"/>
        <end position="55"/>
    </location>
    <ligand>
        <name>ATP</name>
        <dbReference type="ChEBI" id="CHEBI:30616"/>
    </ligand>
</feature>
<dbReference type="PROSITE" id="PS51192">
    <property type="entry name" value="HELICASE_ATP_BIND_1"/>
    <property type="match status" value="1"/>
</dbReference>
<proteinExistence type="inferred from homology"/>
<evidence type="ECO:0000259" key="17">
    <source>
        <dbReference type="PROSITE" id="PS51194"/>
    </source>
</evidence>
<comment type="similarity">
    <text evidence="2 12 13">Belongs to the UvrB family.</text>
</comment>
<evidence type="ECO:0000256" key="10">
    <source>
        <dbReference type="ARBA" id="ARBA00026033"/>
    </source>
</evidence>
<keyword evidence="4 12" id="KW-0547">Nucleotide-binding</keyword>
<dbReference type="GO" id="GO:0009432">
    <property type="term" value="P:SOS response"/>
    <property type="evidence" value="ECO:0007669"/>
    <property type="project" value="UniProtKB-UniRule"/>
</dbReference>
<dbReference type="Proteomes" id="UP000693672">
    <property type="component" value="Unassembled WGS sequence"/>
</dbReference>
<evidence type="ECO:0000256" key="5">
    <source>
        <dbReference type="ARBA" id="ARBA00022763"/>
    </source>
</evidence>
<keyword evidence="3 12" id="KW-0963">Cytoplasm</keyword>
<accession>A0A916K2X2</accession>
<evidence type="ECO:0000313" key="18">
    <source>
        <dbReference type="EMBL" id="CAG7633656.1"/>
    </source>
</evidence>
<name>A0A916K2X2_9BACL</name>
<evidence type="ECO:0000256" key="14">
    <source>
        <dbReference type="SAM" id="Coils"/>
    </source>
</evidence>
<dbReference type="Pfam" id="PF04851">
    <property type="entry name" value="ResIII"/>
    <property type="match status" value="1"/>
</dbReference>
<dbReference type="InterPro" id="IPR024759">
    <property type="entry name" value="UvrB_YAD/RRR_dom"/>
</dbReference>
<evidence type="ECO:0000259" key="16">
    <source>
        <dbReference type="PROSITE" id="PS51192"/>
    </source>
</evidence>
<dbReference type="Pfam" id="PF00271">
    <property type="entry name" value="Helicase_C"/>
    <property type="match status" value="1"/>
</dbReference>
<dbReference type="NCBIfam" id="NF003673">
    <property type="entry name" value="PRK05298.1"/>
    <property type="match status" value="1"/>
</dbReference>
<dbReference type="Pfam" id="PF12344">
    <property type="entry name" value="UvrB"/>
    <property type="match status" value="1"/>
</dbReference>